<reference evidence="2" key="2">
    <citation type="submission" date="2023-06" db="EMBL/GenBank/DDBJ databases">
        <authorList>
            <person name="Ma L."/>
            <person name="Liu K.-W."/>
            <person name="Li Z."/>
            <person name="Hsiao Y.-Y."/>
            <person name="Qi Y."/>
            <person name="Fu T."/>
            <person name="Tang G."/>
            <person name="Zhang D."/>
            <person name="Sun W.-H."/>
            <person name="Liu D.-K."/>
            <person name="Li Y."/>
            <person name="Chen G.-Z."/>
            <person name="Liu X.-D."/>
            <person name="Liao X.-Y."/>
            <person name="Jiang Y.-T."/>
            <person name="Yu X."/>
            <person name="Hao Y."/>
            <person name="Huang J."/>
            <person name="Zhao X.-W."/>
            <person name="Ke S."/>
            <person name="Chen Y.-Y."/>
            <person name="Wu W.-L."/>
            <person name="Hsu J.-L."/>
            <person name="Lin Y.-F."/>
            <person name="Huang M.-D."/>
            <person name="Li C.-Y."/>
            <person name="Huang L."/>
            <person name="Wang Z.-W."/>
            <person name="Zhao X."/>
            <person name="Zhong W.-Y."/>
            <person name="Peng D.-H."/>
            <person name="Ahmad S."/>
            <person name="Lan S."/>
            <person name="Zhang J.-S."/>
            <person name="Tsai W.-C."/>
            <person name="Van De Peer Y."/>
            <person name="Liu Z.-J."/>
        </authorList>
    </citation>
    <scope>NUCLEOTIDE SEQUENCE</scope>
    <source>
        <strain evidence="2">CP</strain>
        <tissue evidence="2">Leaves</tissue>
    </source>
</reference>
<comment type="caution">
    <text evidence="2">The sequence shown here is derived from an EMBL/GenBank/DDBJ whole genome shotgun (WGS) entry which is preliminary data.</text>
</comment>
<dbReference type="EMBL" id="JAUJYO010000003">
    <property type="protein sequence ID" value="KAK1321285.1"/>
    <property type="molecule type" value="Genomic_DNA"/>
</dbReference>
<feature type="region of interest" description="Disordered" evidence="1">
    <location>
        <begin position="44"/>
        <end position="95"/>
    </location>
</feature>
<dbReference type="Proteomes" id="UP001180020">
    <property type="component" value="Unassembled WGS sequence"/>
</dbReference>
<evidence type="ECO:0008006" key="4">
    <source>
        <dbReference type="Google" id="ProtNLM"/>
    </source>
</evidence>
<proteinExistence type="predicted"/>
<accession>A0AAV9F8U6</accession>
<evidence type="ECO:0000313" key="3">
    <source>
        <dbReference type="Proteomes" id="UP001180020"/>
    </source>
</evidence>
<reference evidence="2" key="1">
    <citation type="journal article" date="2023" name="Nat. Commun.">
        <title>Diploid and tetraploid genomes of Acorus and the evolution of monocots.</title>
        <authorList>
            <person name="Ma L."/>
            <person name="Liu K.W."/>
            <person name="Li Z."/>
            <person name="Hsiao Y.Y."/>
            <person name="Qi Y."/>
            <person name="Fu T."/>
            <person name="Tang G.D."/>
            <person name="Zhang D."/>
            <person name="Sun W.H."/>
            <person name="Liu D.K."/>
            <person name="Li Y."/>
            <person name="Chen G.Z."/>
            <person name="Liu X.D."/>
            <person name="Liao X.Y."/>
            <person name="Jiang Y.T."/>
            <person name="Yu X."/>
            <person name="Hao Y."/>
            <person name="Huang J."/>
            <person name="Zhao X.W."/>
            <person name="Ke S."/>
            <person name="Chen Y.Y."/>
            <person name="Wu W.L."/>
            <person name="Hsu J.L."/>
            <person name="Lin Y.F."/>
            <person name="Huang M.D."/>
            <person name="Li C.Y."/>
            <person name="Huang L."/>
            <person name="Wang Z.W."/>
            <person name="Zhao X."/>
            <person name="Zhong W.Y."/>
            <person name="Peng D.H."/>
            <person name="Ahmad S."/>
            <person name="Lan S."/>
            <person name="Zhang J.S."/>
            <person name="Tsai W.C."/>
            <person name="Van de Peer Y."/>
            <person name="Liu Z.J."/>
        </authorList>
    </citation>
    <scope>NUCLEOTIDE SEQUENCE</scope>
    <source>
        <strain evidence="2">CP</strain>
    </source>
</reference>
<feature type="compositionally biased region" description="Low complexity" evidence="1">
    <location>
        <begin position="60"/>
        <end position="74"/>
    </location>
</feature>
<organism evidence="2 3">
    <name type="scientific">Acorus calamus</name>
    <name type="common">Sweet flag</name>
    <dbReference type="NCBI Taxonomy" id="4465"/>
    <lineage>
        <taxon>Eukaryota</taxon>
        <taxon>Viridiplantae</taxon>
        <taxon>Streptophyta</taxon>
        <taxon>Embryophyta</taxon>
        <taxon>Tracheophyta</taxon>
        <taxon>Spermatophyta</taxon>
        <taxon>Magnoliopsida</taxon>
        <taxon>Liliopsida</taxon>
        <taxon>Acoraceae</taxon>
        <taxon>Acorus</taxon>
    </lineage>
</organism>
<sequence>MATVNLSILSLSPTLRSTISSSITPSPPFHLHLPHSLSFSSTLSRRSSALSPPPSKPRTRTTSSSSPIAASAVRKLSETEPLPVPPEAEALQGKFPPGSGVYAVYDCSDGLQFIGVSRNIAASITSHRKTIFPPDLCSSVKV</sequence>
<keyword evidence="3" id="KW-1185">Reference proteome</keyword>
<name>A0AAV9F8U6_ACOCL</name>
<evidence type="ECO:0000313" key="2">
    <source>
        <dbReference type="EMBL" id="KAK1321285.1"/>
    </source>
</evidence>
<dbReference type="AlphaFoldDB" id="A0AAV9F8U6"/>
<gene>
    <name evidence="2" type="ORF">QJS10_CPA03g01205</name>
</gene>
<evidence type="ECO:0000256" key="1">
    <source>
        <dbReference type="SAM" id="MobiDB-lite"/>
    </source>
</evidence>
<protein>
    <recommendedName>
        <fullName evidence="4">GIY-YIG homing endonuclease</fullName>
    </recommendedName>
</protein>